<sequence length="44" mass="4976">MHMAMDLDLQPLDIGLVYCLAGKAFKMFLFFCLSLLLVPSQLDL</sequence>
<evidence type="ECO:0000256" key="1">
    <source>
        <dbReference type="SAM" id="Phobius"/>
    </source>
</evidence>
<keyword evidence="2" id="KW-0496">Mitochondrion</keyword>
<dbReference type="AlphaFoldDB" id="A0A117NGE1"/>
<dbReference type="EMBL" id="LKAM01000010">
    <property type="protein sequence ID" value="KUM46658.1"/>
    <property type="molecule type" value="Genomic_DNA"/>
</dbReference>
<proteinExistence type="predicted"/>
<keyword evidence="1" id="KW-0812">Transmembrane</keyword>
<keyword evidence="1" id="KW-1133">Transmembrane helix</keyword>
<accession>A0A117NGE1</accession>
<protein>
    <submittedName>
        <fullName evidence="2">Uncharacterized protein</fullName>
    </submittedName>
</protein>
<comment type="caution">
    <text evidence="2">The sequence shown here is derived from an EMBL/GenBank/DDBJ whole genome shotgun (WGS) entry which is preliminary data.</text>
</comment>
<feature type="transmembrane region" description="Helical" evidence="1">
    <location>
        <begin position="15"/>
        <end position="38"/>
    </location>
</feature>
<geneLocation type="mitochondrion" evidence="2"/>
<organism evidence="2">
    <name type="scientific">Picea glauca</name>
    <name type="common">White spruce</name>
    <name type="synonym">Pinus glauca</name>
    <dbReference type="NCBI Taxonomy" id="3330"/>
    <lineage>
        <taxon>Eukaryota</taxon>
        <taxon>Viridiplantae</taxon>
        <taxon>Streptophyta</taxon>
        <taxon>Embryophyta</taxon>
        <taxon>Tracheophyta</taxon>
        <taxon>Spermatophyta</taxon>
        <taxon>Pinopsida</taxon>
        <taxon>Pinidae</taxon>
        <taxon>Conifers I</taxon>
        <taxon>Pinales</taxon>
        <taxon>Pinaceae</taxon>
        <taxon>Picea</taxon>
    </lineage>
</organism>
<name>A0A117NGE1_PICGL</name>
<gene>
    <name evidence="2" type="ORF">ABT39_MTgene1338</name>
</gene>
<evidence type="ECO:0000313" key="2">
    <source>
        <dbReference type="EMBL" id="KUM46658.1"/>
    </source>
</evidence>
<reference evidence="2" key="1">
    <citation type="journal article" date="2015" name="Genome Biol. Evol.">
        <title>Organellar Genomes of White Spruce (Picea glauca): Assembly and Annotation.</title>
        <authorList>
            <person name="Jackman S.D."/>
            <person name="Warren R.L."/>
            <person name="Gibb E.A."/>
            <person name="Vandervalk B.P."/>
            <person name="Mohamadi H."/>
            <person name="Chu J."/>
            <person name="Raymond A."/>
            <person name="Pleasance S."/>
            <person name="Coope R."/>
            <person name="Wildung M.R."/>
            <person name="Ritland C.E."/>
            <person name="Bousquet J."/>
            <person name="Jones S.J."/>
            <person name="Bohlmann J."/>
            <person name="Birol I."/>
        </authorList>
    </citation>
    <scope>NUCLEOTIDE SEQUENCE [LARGE SCALE GENOMIC DNA]</scope>
    <source>
        <tissue evidence="2">Flushing bud</tissue>
    </source>
</reference>
<keyword evidence="1" id="KW-0472">Membrane</keyword>